<reference evidence="1" key="1">
    <citation type="submission" date="2020-05" db="EMBL/GenBank/DDBJ databases">
        <authorList>
            <person name="Chiriac C."/>
            <person name="Salcher M."/>
            <person name="Ghai R."/>
            <person name="Kavagutti S V."/>
        </authorList>
    </citation>
    <scope>NUCLEOTIDE SEQUENCE</scope>
</reference>
<accession>A0A6J7AXV6</accession>
<protein>
    <submittedName>
        <fullName evidence="1">Unannotated protein</fullName>
    </submittedName>
</protein>
<evidence type="ECO:0000313" key="1">
    <source>
        <dbReference type="EMBL" id="CAB4837782.1"/>
    </source>
</evidence>
<sequence length="51" mass="5400">MLEIAGLGIAFNAKPAVQAAADSSITSPYLDSVLYLMGITRKEIESVDLES</sequence>
<dbReference type="EMBL" id="CAFAHD010000097">
    <property type="protein sequence ID" value="CAB4837782.1"/>
    <property type="molecule type" value="Genomic_DNA"/>
</dbReference>
<name>A0A6J7AXV6_9ZZZZ</name>
<proteinExistence type="predicted"/>
<dbReference type="AlphaFoldDB" id="A0A6J7AXV6"/>
<dbReference type="InterPro" id="IPR036412">
    <property type="entry name" value="HAD-like_sf"/>
</dbReference>
<dbReference type="InterPro" id="IPR023214">
    <property type="entry name" value="HAD_sf"/>
</dbReference>
<dbReference type="Gene3D" id="3.40.50.1000">
    <property type="entry name" value="HAD superfamily/HAD-like"/>
    <property type="match status" value="1"/>
</dbReference>
<gene>
    <name evidence="1" type="ORF">UFOPK3227_00808</name>
</gene>
<organism evidence="1">
    <name type="scientific">freshwater metagenome</name>
    <dbReference type="NCBI Taxonomy" id="449393"/>
    <lineage>
        <taxon>unclassified sequences</taxon>
        <taxon>metagenomes</taxon>
        <taxon>ecological metagenomes</taxon>
    </lineage>
</organism>
<dbReference type="SUPFAM" id="SSF56784">
    <property type="entry name" value="HAD-like"/>
    <property type="match status" value="1"/>
</dbReference>